<dbReference type="SMART" id="SM00321">
    <property type="entry name" value="WSC"/>
    <property type="match status" value="4"/>
</dbReference>
<proteinExistence type="predicted"/>
<keyword evidence="1" id="KW-0677">Repeat</keyword>
<evidence type="ECO:0000256" key="1">
    <source>
        <dbReference type="ARBA" id="ARBA00022737"/>
    </source>
</evidence>
<feature type="region of interest" description="Disordered" evidence="2">
    <location>
        <begin position="1479"/>
        <end position="1538"/>
    </location>
</feature>
<dbReference type="SUPFAM" id="SSF50998">
    <property type="entry name" value="Quinoprotein alcohol dehydrogenase-like"/>
    <property type="match status" value="1"/>
</dbReference>
<dbReference type="HOGENOM" id="CLU_000702_0_0_1"/>
<name>W9PGI9_FUSOX</name>
<dbReference type="EMBL" id="JH650971">
    <property type="protein sequence ID" value="EXA44309.1"/>
    <property type="molecule type" value="Genomic_DNA"/>
</dbReference>
<evidence type="ECO:0000256" key="2">
    <source>
        <dbReference type="SAM" id="MobiDB-lite"/>
    </source>
</evidence>
<reference evidence="5" key="1">
    <citation type="submission" date="2011-10" db="EMBL/GenBank/DDBJ databases">
        <title>The Genome Sequence of Fusarium oxysporum HDV247.</title>
        <authorList>
            <consortium name="The Broad Institute Genome Sequencing Platform"/>
            <person name="Ma L.-J."/>
            <person name="Gale L.R."/>
            <person name="Schwartz D.C."/>
            <person name="Zhou S."/>
            <person name="Corby-Kistler H."/>
            <person name="Young S.K."/>
            <person name="Zeng Q."/>
            <person name="Gargeya S."/>
            <person name="Fitzgerald M."/>
            <person name="Haas B."/>
            <person name="Abouelleil A."/>
            <person name="Alvarado L."/>
            <person name="Arachchi H.M."/>
            <person name="Berlin A."/>
            <person name="Brown A."/>
            <person name="Chapman S.B."/>
            <person name="Chen Z."/>
            <person name="Dunbar C."/>
            <person name="Freedman E."/>
            <person name="Gearin G."/>
            <person name="Goldberg J."/>
            <person name="Griggs A."/>
            <person name="Gujja S."/>
            <person name="Heiman D."/>
            <person name="Howarth C."/>
            <person name="Larson L."/>
            <person name="Lui A."/>
            <person name="MacDonald P.J.P."/>
            <person name="Montmayeur A."/>
            <person name="Murphy C."/>
            <person name="Neiman D."/>
            <person name="Pearson M."/>
            <person name="Priest M."/>
            <person name="Roberts A."/>
            <person name="Saif S."/>
            <person name="Shea T."/>
            <person name="Shenoy N."/>
            <person name="Sisk P."/>
            <person name="Stolte C."/>
            <person name="Sykes S."/>
            <person name="Wortman J."/>
            <person name="Nusbaum C."/>
            <person name="Birren B."/>
        </authorList>
    </citation>
    <scope>NUCLEOTIDE SEQUENCE [LARGE SCALE GENOMIC DNA]</scope>
    <source>
        <strain evidence="5">HDV247</strain>
    </source>
</reference>
<organism evidence="5">
    <name type="scientific">Fusarium oxysporum f. sp. pisi HDV247</name>
    <dbReference type="NCBI Taxonomy" id="1080344"/>
    <lineage>
        <taxon>Eukaryota</taxon>
        <taxon>Fungi</taxon>
        <taxon>Dikarya</taxon>
        <taxon>Ascomycota</taxon>
        <taxon>Pezizomycotina</taxon>
        <taxon>Sordariomycetes</taxon>
        <taxon>Hypocreomycetidae</taxon>
        <taxon>Hypocreales</taxon>
        <taxon>Nectriaceae</taxon>
        <taxon>Fusarium</taxon>
        <taxon>Fusarium oxysporum species complex</taxon>
    </lineage>
</organism>
<protein>
    <recommendedName>
        <fullName evidence="4">WSC domain-containing protein</fullName>
    </recommendedName>
</protein>
<evidence type="ECO:0000259" key="4">
    <source>
        <dbReference type="PROSITE" id="PS51212"/>
    </source>
</evidence>
<keyword evidence="3" id="KW-0732">Signal</keyword>
<feature type="chain" id="PRO_5004927080" description="WSC domain-containing protein" evidence="3">
    <location>
        <begin position="19"/>
        <end position="1771"/>
    </location>
</feature>
<dbReference type="PROSITE" id="PS51212">
    <property type="entry name" value="WSC"/>
    <property type="match status" value="4"/>
</dbReference>
<feature type="domain" description="WSC" evidence="4">
    <location>
        <begin position="1546"/>
        <end position="1638"/>
    </location>
</feature>
<feature type="region of interest" description="Disordered" evidence="2">
    <location>
        <begin position="1200"/>
        <end position="1243"/>
    </location>
</feature>
<feature type="signal peptide" evidence="3">
    <location>
        <begin position="1"/>
        <end position="18"/>
    </location>
</feature>
<reference evidence="5" key="2">
    <citation type="submission" date="2012-05" db="EMBL/GenBank/DDBJ databases">
        <title>Annotation of the Genome Sequence of Fusarium oxysporum HDV247.</title>
        <authorList>
            <consortium name="The Broad Institute Genomics Platform"/>
            <person name="Ma L.-J."/>
            <person name="Corby-Kistler H."/>
            <person name="Broz K."/>
            <person name="Gale L.R."/>
            <person name="Jonkers W."/>
            <person name="O'Donnell K."/>
            <person name="Ploetz R."/>
            <person name="Steinberg C."/>
            <person name="Schwartz D.C."/>
            <person name="VanEtten H."/>
            <person name="Zhou S."/>
            <person name="Young S.K."/>
            <person name="Zeng Q."/>
            <person name="Gargeya S."/>
            <person name="Fitzgerald M."/>
            <person name="Abouelleil A."/>
            <person name="Alvarado L."/>
            <person name="Chapman S.B."/>
            <person name="Gainer-Dewar J."/>
            <person name="Goldberg J."/>
            <person name="Griggs A."/>
            <person name="Gujja S."/>
            <person name="Hansen M."/>
            <person name="Howarth C."/>
            <person name="Imamovic A."/>
            <person name="Ireland A."/>
            <person name="Larimer J."/>
            <person name="McCowan C."/>
            <person name="Murphy C."/>
            <person name="Pearson M."/>
            <person name="Poon T.W."/>
            <person name="Priest M."/>
            <person name="Roberts A."/>
            <person name="Saif S."/>
            <person name="Shea T."/>
            <person name="Sykes S."/>
            <person name="Wortman J."/>
            <person name="Nusbaum C."/>
            <person name="Birren B."/>
        </authorList>
    </citation>
    <scope>NUCLEOTIDE SEQUENCE</scope>
    <source>
        <strain evidence="5">HDV247</strain>
    </source>
</reference>
<accession>W9PGI9</accession>
<evidence type="ECO:0000256" key="3">
    <source>
        <dbReference type="SAM" id="SignalP"/>
    </source>
</evidence>
<feature type="domain" description="WSC" evidence="4">
    <location>
        <begin position="1045"/>
        <end position="1137"/>
    </location>
</feature>
<gene>
    <name evidence="5" type="ORF">FOVG_05781</name>
</gene>
<dbReference type="InterPro" id="IPR002889">
    <property type="entry name" value="WSC_carb-bd"/>
</dbReference>
<dbReference type="OrthoDB" id="5985073at2759"/>
<dbReference type="PANTHER" id="PTHR45964">
    <property type="entry name" value="WSCD FAMILY MEMBER CG9164"/>
    <property type="match status" value="1"/>
</dbReference>
<feature type="domain" description="WSC" evidence="4">
    <location>
        <begin position="916"/>
        <end position="1009"/>
    </location>
</feature>
<sequence length="1771" mass="182534">MKLLLTLILSALVGLTCGLASTDTITWGGDNSRTGYQTNHNMDPAIVGSPQFDIVFKTALPGKYVGAAEQIFSQPLVYTPSGGTTQYVYLATTQNNIYKLDAKTGVILASRNIGIPFLTADLDGCVDVNPTVGVTATGVIDPDTDTWYITSKTYVNQNAGQVPQGRPAGRYKIHAINVNDLSERQNFPVDLEGTIARNNPERMFTGGIHHQRPGLLHTGQYVYAGFASHCVQYNFTGWIMGWDKTTGQIVEHWASEGLGVSSNISGAGIWQSGGGLASDDAGSMFFATGNGYASQLSTIPVNGFTPPTAMEQAAVHMSINSDGTLSIVDFFMPFEKQELDGADKDLGTSPLEILPSQFSCGDIKRMGIVTGKSGKTYWLNLDDLGGYRNGPNSKDRVIQTFQNENSVYAGAGVYPLEGGYIYINVIQYPTHVFKFSCLNNTPYFTKVADSPTNNAYILGVSHGTTTSLNNQEGTGLLWVSDVQNTNFKIYDAVPQNGYLNVIRNFTIVGITKFSRPVFGDGMAYIGTTVGYFYGLGSTNKFPLNCTSSIDFGTVDFQGSGVQLVNCTAVFDLSVTGVALADGTNYNISQTPSLPLSMSAGDKFQFAAQFAPKSVGRLGTTINIQTSGVSDASYSKSVKVRLTGVGKSSNALLDVSPKSVVFTGLVTGTQAEAQSVLIGNDGSSDLQVSSVLFSNTSSSGPFTTWSGTGSLTVGKFTLTGIPSIVPGGNDTAISVKPDTSVTGNYTAWVKFVTTGGNSTVSLSAAAGDPPTALLEFQTPDGSGWVKYDPSNPFTFGNVTENTSRSLKFRVSNTAAPGGVKLGLTVSKPPFGVPGIIKSANQIDLAEGTLIAPGQSQTATLTCTVPKSQWNLPSYNGTAQWTINTNDPTWSFEKRAVQFFCNAVSEQAAPLLPNGQGRYQYVGCFKENNPGRQLSYQLYANSSNTNEMCINTCGSEGLTFCGTQYRSECWAGNKIPTQKVDDKNCNFDCAGSLNQICGGNGVDGSGAYISLFADTLQWDGTYASVTTSSSASAATPQGPSVNPGVGGYTSIGCYTEATNARALPNGRGNNPPTVANCVQACSNENFVYAGVEYGGECYCENSFSDGSVPAPITDCGMTCNGNSSEYCGGPSRLNVYELNAVYSSSLPTSMGALSSASSVGSSVAASSSAALSVSGSGSVASTSIGAVSSSSSASLSSTLASASGSSSSSGVSSSTSNSASSSTSSASSSTSAPVSSSISTSSTSSFSTSLSVFGNIAGGLNSASSSASSSVPTSSTGSSASTSIATSLSISGGSSSPVLSSSTSSAATSASATASTSTTSSASRSTASTSSTASTASSSSASTSSTTSSSTSSSTSSTAWTTFATVSSTSSRASTTTTSTTSSISSSVSASVASSSTLPSSVLSAPSAPYLSALSSLTASSIITRPSSATTSSGVSIVSSLSSLVGGGPAGVSSISSVASAVATSRSTSVAASSITSSTTSSSILTTSSTSSTTSRASSTTTISSSTSTTSSSTTSRASSTTTSTTSTTSTSIKPTATGPSISDTVGTWAFQGCWTEGFLIRALNSKATASDDMTLESCASFCSGFTYFGTENSRECYCGNQLNFGSIQALNQKDCSATCAGDKTDYCGGTLRLQLYKAGAKTTTTPSVDQGNKNFTSYSCVSEPFLGRLLPQLVMSDGNSMTIDTCLEKCWMYKYAGVENGRECWCGNNINWQGLLPNFGQGKNVSMTDCNIGCPGNNLAYCGGLARMNLYINKSSALAFLKKHKRRHAKGL</sequence>
<dbReference type="InterPro" id="IPR051589">
    <property type="entry name" value="Sialate-O-sulfotransferase"/>
</dbReference>
<dbReference type="PANTHER" id="PTHR45964:SF5">
    <property type="entry name" value="WSCD FAMILY MEMBER CG9164"/>
    <property type="match status" value="1"/>
</dbReference>
<feature type="domain" description="WSC" evidence="4">
    <location>
        <begin position="1653"/>
        <end position="1753"/>
    </location>
</feature>
<dbReference type="Pfam" id="PF01822">
    <property type="entry name" value="WSC"/>
    <property type="match status" value="4"/>
</dbReference>
<evidence type="ECO:0000313" key="5">
    <source>
        <dbReference type="EMBL" id="EXA44309.1"/>
    </source>
</evidence>
<dbReference type="Proteomes" id="UP000030751">
    <property type="component" value="Unassembled WGS sequence"/>
</dbReference>
<feature type="region of interest" description="Disordered" evidence="2">
    <location>
        <begin position="1311"/>
        <end position="1354"/>
    </location>
</feature>
<feature type="compositionally biased region" description="Low complexity" evidence="2">
    <location>
        <begin position="1479"/>
        <end position="1531"/>
    </location>
</feature>
<dbReference type="InterPro" id="IPR011047">
    <property type="entry name" value="Quinoprotein_ADH-like_sf"/>
</dbReference>